<dbReference type="Pfam" id="PF05134">
    <property type="entry name" value="T2SSL"/>
    <property type="match status" value="1"/>
</dbReference>
<dbReference type="InterPro" id="IPR007812">
    <property type="entry name" value="T2SS_protein-GspL"/>
</dbReference>
<dbReference type="Proteomes" id="UP000037515">
    <property type="component" value="Unassembled WGS sequence"/>
</dbReference>
<keyword evidence="9" id="KW-0472">Membrane</keyword>
<dbReference type="SUPFAM" id="SSF53067">
    <property type="entry name" value="Actin-like ATPase domain"/>
    <property type="match status" value="2"/>
</dbReference>
<dbReference type="OrthoDB" id="7011844at2"/>
<dbReference type="EMBL" id="LHPJ01000010">
    <property type="protein sequence ID" value="KOO02852.1"/>
    <property type="molecule type" value="Genomic_DNA"/>
</dbReference>
<dbReference type="GO" id="GO:0015628">
    <property type="term" value="P:protein secretion by the type II secretion system"/>
    <property type="evidence" value="ECO:0007669"/>
    <property type="project" value="InterPro"/>
</dbReference>
<evidence type="ECO:0000259" key="12">
    <source>
        <dbReference type="Pfam" id="PF12693"/>
    </source>
</evidence>
<evidence type="ECO:0000256" key="8">
    <source>
        <dbReference type="ARBA" id="ARBA00022989"/>
    </source>
</evidence>
<evidence type="ECO:0000256" key="1">
    <source>
        <dbReference type="ARBA" id="ARBA00004377"/>
    </source>
</evidence>
<evidence type="ECO:0000256" key="5">
    <source>
        <dbReference type="ARBA" id="ARBA00022519"/>
    </source>
</evidence>
<protein>
    <recommendedName>
        <fullName evidence="10">Type II secretion system protein L</fullName>
        <shortName evidence="10">T2SS protein L</shortName>
    </recommendedName>
</protein>
<dbReference type="Gene3D" id="3.30.1360.100">
    <property type="entry name" value="General secretion pathway protein M, EpsM"/>
    <property type="match status" value="1"/>
</dbReference>
<evidence type="ECO:0000256" key="9">
    <source>
        <dbReference type="ARBA" id="ARBA00023136"/>
    </source>
</evidence>
<comment type="function">
    <text evidence="10">Inner membrane component of the type II secretion system required for the energy-dependent secretion of extracellular factors such as proteases and toxins from the periplasm.</text>
</comment>
<gene>
    <name evidence="13" type="ORF">AKJ17_13050</name>
</gene>
<evidence type="ECO:0000313" key="14">
    <source>
        <dbReference type="Proteomes" id="UP000037515"/>
    </source>
</evidence>
<proteinExistence type="inferred from homology"/>
<dbReference type="NCBIfam" id="TIGR01709">
    <property type="entry name" value="typeII_sec_gspL"/>
    <property type="match status" value="1"/>
</dbReference>
<dbReference type="GO" id="GO:0015627">
    <property type="term" value="C:type II protein secretion system complex"/>
    <property type="evidence" value="ECO:0007669"/>
    <property type="project" value="InterPro"/>
</dbReference>
<dbReference type="CDD" id="cd24017">
    <property type="entry name" value="ASKHA_T2SSL_N"/>
    <property type="match status" value="1"/>
</dbReference>
<keyword evidence="14" id="KW-1185">Reference proteome</keyword>
<dbReference type="InterPro" id="IPR043129">
    <property type="entry name" value="ATPase_NBD"/>
</dbReference>
<keyword evidence="5" id="KW-0997">Cell inner membrane</keyword>
<evidence type="ECO:0000259" key="11">
    <source>
        <dbReference type="Pfam" id="PF05134"/>
    </source>
</evidence>
<dbReference type="Gene3D" id="3.30.420.370">
    <property type="match status" value="1"/>
</dbReference>
<reference evidence="14" key="1">
    <citation type="submission" date="2015-08" db="EMBL/GenBank/DDBJ databases">
        <title>Vibrio galatheae sp. nov., a novel member of the Vibrionaceae family isolated from the Solomon Islands.</title>
        <authorList>
            <person name="Giubergia S."/>
            <person name="Machado H."/>
            <person name="Mateiu R.V."/>
            <person name="Gram L."/>
        </authorList>
    </citation>
    <scope>NUCLEOTIDE SEQUENCE [LARGE SCALE GENOMIC DNA]</scope>
    <source>
        <strain evidence="14">DSM 19584</strain>
    </source>
</reference>
<name>A0A0M0HM33_VIBNE</name>
<dbReference type="Gene3D" id="3.30.420.380">
    <property type="match status" value="1"/>
</dbReference>
<dbReference type="GO" id="GO:0005886">
    <property type="term" value="C:plasma membrane"/>
    <property type="evidence" value="ECO:0007669"/>
    <property type="project" value="UniProtKB-SubCell"/>
</dbReference>
<dbReference type="InterPro" id="IPR025691">
    <property type="entry name" value="GspL_pp_dom"/>
</dbReference>
<keyword evidence="7 10" id="KW-0653">Protein transport</keyword>
<keyword evidence="6" id="KW-0812">Transmembrane</keyword>
<keyword evidence="4" id="KW-1003">Cell membrane</keyword>
<evidence type="ECO:0000256" key="7">
    <source>
        <dbReference type="ARBA" id="ARBA00022927"/>
    </source>
</evidence>
<evidence type="ECO:0000313" key="13">
    <source>
        <dbReference type="EMBL" id="KOO02852.1"/>
    </source>
</evidence>
<keyword evidence="8" id="KW-1133">Transmembrane helix</keyword>
<dbReference type="STRING" id="693.AKJ17_13050"/>
<dbReference type="Pfam" id="PF12693">
    <property type="entry name" value="GspL_C"/>
    <property type="match status" value="1"/>
</dbReference>
<dbReference type="InterPro" id="IPR024230">
    <property type="entry name" value="GspL_cyto_dom"/>
</dbReference>
<dbReference type="PIRSF" id="PIRSF015761">
    <property type="entry name" value="Protein_L"/>
    <property type="match status" value="1"/>
</dbReference>
<feature type="domain" description="GspL cytoplasmic actin-ATPase-like" evidence="11">
    <location>
        <begin position="5"/>
        <end position="240"/>
    </location>
</feature>
<evidence type="ECO:0000256" key="6">
    <source>
        <dbReference type="ARBA" id="ARBA00022692"/>
    </source>
</evidence>
<comment type="subcellular location">
    <subcellularLocation>
        <location evidence="1">Cell inner membrane</location>
        <topology evidence="1">Single-pass membrane protein</topology>
    </subcellularLocation>
</comment>
<sequence>MNEYLIVRLSNNTGSAIQWIVWSEQQKEVIASGELAGWEAISELAAYAEHRRTIVLLSAASLVLTEVEIPAGASRQFAGMLPFLLEDDLAQDVEQLHFSILDKSAGKAKICAVEKVWLEKSLLSLRDIGCQVQSVLPDVLALPEVEGIAAVELDDQWLLKKTPYSGVSVSREWLPIIAQSDWVKDGENYLPLTAFSELPDLPLAEEQPWANGEPHLVMQLLAEHAIRSKVNLLTGTFKPKSSFSRYWKVWQKVAIAAVVLMAVVITDHLLTIQKYESQAQTYRAESERIFRQALPGKTKIPTVSYLKREMAREANRLSGNGGDESLLQWMGDMPALLKQVPTLNLTSFKYDGARGEVRLQAQSDDFQTFEKTREVLASKFNVEQGQLSRSGELVNGSFVLKPL</sequence>
<organism evidence="13 14">
    <name type="scientific">Vibrio nereis</name>
    <dbReference type="NCBI Taxonomy" id="693"/>
    <lineage>
        <taxon>Bacteria</taxon>
        <taxon>Pseudomonadati</taxon>
        <taxon>Pseudomonadota</taxon>
        <taxon>Gammaproteobacteria</taxon>
        <taxon>Vibrionales</taxon>
        <taxon>Vibrionaceae</taxon>
        <taxon>Vibrio</taxon>
    </lineage>
</organism>
<evidence type="ECO:0000256" key="2">
    <source>
        <dbReference type="ARBA" id="ARBA00005318"/>
    </source>
</evidence>
<comment type="caution">
    <text evidence="13">The sequence shown here is derived from an EMBL/GenBank/DDBJ whole genome shotgun (WGS) entry which is preliminary data.</text>
</comment>
<comment type="similarity">
    <text evidence="2 10">Belongs to the GSP L family.</text>
</comment>
<dbReference type="GO" id="GO:0009276">
    <property type="term" value="C:Gram-negative-bacterium-type cell wall"/>
    <property type="evidence" value="ECO:0007669"/>
    <property type="project" value="InterPro"/>
</dbReference>
<evidence type="ECO:0000256" key="3">
    <source>
        <dbReference type="ARBA" id="ARBA00022448"/>
    </source>
</evidence>
<accession>A0A0M0HM33</accession>
<dbReference type="PATRIC" id="fig|693.5.peg.2673"/>
<keyword evidence="3 10" id="KW-0813">Transport</keyword>
<evidence type="ECO:0000256" key="10">
    <source>
        <dbReference type="PIRNR" id="PIRNR015761"/>
    </source>
</evidence>
<dbReference type="RefSeq" id="WP_053396262.1">
    <property type="nucleotide sequence ID" value="NZ_LHPJ01000010.1"/>
</dbReference>
<feature type="domain" description="GspL periplasmic" evidence="12">
    <location>
        <begin position="244"/>
        <end position="401"/>
    </location>
</feature>
<dbReference type="AlphaFoldDB" id="A0A0M0HM33"/>
<evidence type="ECO:0000256" key="4">
    <source>
        <dbReference type="ARBA" id="ARBA00022475"/>
    </source>
</evidence>